<proteinExistence type="predicted"/>
<evidence type="ECO:0000256" key="1">
    <source>
        <dbReference type="ARBA" id="ARBA00004906"/>
    </source>
</evidence>
<dbReference type="PANTHER" id="PTHR26379:SF483">
    <property type="entry name" value="OS11G0619800 PROTEIN"/>
    <property type="match status" value="1"/>
</dbReference>
<evidence type="ECO:0000313" key="3">
    <source>
        <dbReference type="EMBL" id="KAF8685274.1"/>
    </source>
</evidence>
<reference evidence="3" key="1">
    <citation type="submission" date="2020-07" db="EMBL/GenBank/DDBJ databases">
        <title>Genome sequence and genetic diversity analysis of an under-domesticated orphan crop, white fonio (Digitaria exilis).</title>
        <authorList>
            <person name="Bennetzen J.L."/>
            <person name="Chen S."/>
            <person name="Ma X."/>
            <person name="Wang X."/>
            <person name="Yssel A.E.J."/>
            <person name="Chaluvadi S.R."/>
            <person name="Johnson M."/>
            <person name="Gangashetty P."/>
            <person name="Hamidou F."/>
            <person name="Sanogo M.D."/>
            <person name="Zwaenepoel A."/>
            <person name="Wallace J."/>
            <person name="Van De Peer Y."/>
            <person name="Van Deynze A."/>
        </authorList>
    </citation>
    <scope>NUCLEOTIDE SEQUENCE</scope>
    <source>
        <tissue evidence="3">Leaves</tissue>
    </source>
</reference>
<comment type="caution">
    <text evidence="3">The sequence shown here is derived from an EMBL/GenBank/DDBJ whole genome shotgun (WGS) entry which is preliminary data.</text>
</comment>
<dbReference type="Gene3D" id="3.30.710.10">
    <property type="entry name" value="Potassium Channel Kv1.1, Chain A"/>
    <property type="match status" value="1"/>
</dbReference>
<sequence>MSSRRRSLAPAIDDGYSASTAFAETATGWHCSGSRLLPNQWHRLREAHDLPRRSLRRDPGWVCFGLRLEHHAGTSDFRVRVKFTFLDNAGNLLPRSMISGTTFYIDSIRGDSWCEVTVLGNVDVEVSAVVPPSDLHRHLGDLLSTGVGADVAFDVAGETFAAHRAVLATRFAGVHGGNSSAALSKNLLDTCQDRWHRAKVFEALLYFIYNDALNRRLTVAAATTTRR</sequence>
<keyword evidence="4" id="KW-1185">Reference proteome</keyword>
<name>A0A835AZK7_9POAL</name>
<dbReference type="AlphaFoldDB" id="A0A835AZK7"/>
<protein>
    <recommendedName>
        <fullName evidence="2">BTB domain-containing protein</fullName>
    </recommendedName>
</protein>
<evidence type="ECO:0000259" key="2">
    <source>
        <dbReference type="PROSITE" id="PS50097"/>
    </source>
</evidence>
<accession>A0A835AZK7</accession>
<dbReference type="PROSITE" id="PS50097">
    <property type="entry name" value="BTB"/>
    <property type="match status" value="1"/>
</dbReference>
<organism evidence="3 4">
    <name type="scientific">Digitaria exilis</name>
    <dbReference type="NCBI Taxonomy" id="1010633"/>
    <lineage>
        <taxon>Eukaryota</taxon>
        <taxon>Viridiplantae</taxon>
        <taxon>Streptophyta</taxon>
        <taxon>Embryophyta</taxon>
        <taxon>Tracheophyta</taxon>
        <taxon>Spermatophyta</taxon>
        <taxon>Magnoliopsida</taxon>
        <taxon>Liliopsida</taxon>
        <taxon>Poales</taxon>
        <taxon>Poaceae</taxon>
        <taxon>PACMAD clade</taxon>
        <taxon>Panicoideae</taxon>
        <taxon>Panicodae</taxon>
        <taxon>Paniceae</taxon>
        <taxon>Anthephorinae</taxon>
        <taxon>Digitaria</taxon>
    </lineage>
</organism>
<dbReference type="Pfam" id="PF00651">
    <property type="entry name" value="BTB"/>
    <property type="match status" value="1"/>
</dbReference>
<dbReference type="SUPFAM" id="SSF54695">
    <property type="entry name" value="POZ domain"/>
    <property type="match status" value="1"/>
</dbReference>
<comment type="pathway">
    <text evidence="1">Protein modification; protein ubiquitination.</text>
</comment>
<evidence type="ECO:0000313" key="4">
    <source>
        <dbReference type="Proteomes" id="UP000636709"/>
    </source>
</evidence>
<dbReference type="GO" id="GO:0016567">
    <property type="term" value="P:protein ubiquitination"/>
    <property type="evidence" value="ECO:0007669"/>
    <property type="project" value="InterPro"/>
</dbReference>
<dbReference type="InterPro" id="IPR045005">
    <property type="entry name" value="BPM1-6"/>
</dbReference>
<dbReference type="Proteomes" id="UP000636709">
    <property type="component" value="Unassembled WGS sequence"/>
</dbReference>
<feature type="domain" description="BTB" evidence="2">
    <location>
        <begin position="149"/>
        <end position="217"/>
    </location>
</feature>
<dbReference type="EMBL" id="JACEFO010002090">
    <property type="protein sequence ID" value="KAF8685274.1"/>
    <property type="molecule type" value="Genomic_DNA"/>
</dbReference>
<dbReference type="InterPro" id="IPR000210">
    <property type="entry name" value="BTB/POZ_dom"/>
</dbReference>
<gene>
    <name evidence="3" type="ORF">HU200_044067</name>
</gene>
<dbReference type="InterPro" id="IPR011333">
    <property type="entry name" value="SKP1/BTB/POZ_sf"/>
</dbReference>
<dbReference type="PANTHER" id="PTHR26379">
    <property type="entry name" value="BTB/POZ AND MATH DOMAIN-CONTAINING PROTEIN 1"/>
    <property type="match status" value="1"/>
</dbReference>